<dbReference type="GO" id="GO:0006032">
    <property type="term" value="P:chitin catabolic process"/>
    <property type="evidence" value="ECO:0007669"/>
    <property type="project" value="InterPro"/>
</dbReference>
<dbReference type="AlphaFoldDB" id="B8LD51"/>
<dbReference type="InterPro" id="IPR023346">
    <property type="entry name" value="Lysozyme-like_dom_sf"/>
</dbReference>
<evidence type="ECO:0000313" key="5">
    <source>
        <dbReference type="Proteomes" id="UP000001449"/>
    </source>
</evidence>
<sequence>LLTQTEFNAVAPSATAPYTYAGLCTAITDWNTDNPSNQIFMGTTEMEQRHELAAFLGNTLHESGGFAAARECESDVRRQHRSIRCNVLQAAGYVAADKLFFGRGAIQLSWNYNYIDASLAITGDANTFCASPDLVATNESYAWGVGIWFWMSHLKDLNSVAKSSHDSILTDANFGGTVYNINGGL</sequence>
<dbReference type="OMA" id="YYNDYCT"/>
<evidence type="ECO:0000256" key="1">
    <source>
        <dbReference type="ARBA" id="ARBA00022821"/>
    </source>
</evidence>
<feature type="domain" description="Glycoside hydrolase family 19 catalytic" evidence="3">
    <location>
        <begin position="13"/>
        <end position="159"/>
    </location>
</feature>
<accession>B8LD51</accession>
<keyword evidence="5" id="KW-1185">Reference proteome</keyword>
<reference evidence="4 5" key="2">
    <citation type="journal article" date="2008" name="Nature">
        <title>The Phaeodactylum genome reveals the evolutionary history of diatom genomes.</title>
        <authorList>
            <person name="Bowler C."/>
            <person name="Allen A.E."/>
            <person name="Badger J.H."/>
            <person name="Grimwood J."/>
            <person name="Jabbari K."/>
            <person name="Kuo A."/>
            <person name="Maheswari U."/>
            <person name="Martens C."/>
            <person name="Maumus F."/>
            <person name="Otillar R.P."/>
            <person name="Rayko E."/>
            <person name="Salamov A."/>
            <person name="Vandepoele K."/>
            <person name="Beszteri B."/>
            <person name="Gruber A."/>
            <person name="Heijde M."/>
            <person name="Katinka M."/>
            <person name="Mock T."/>
            <person name="Valentin K."/>
            <person name="Verret F."/>
            <person name="Berges J.A."/>
            <person name="Brownlee C."/>
            <person name="Cadoret J.P."/>
            <person name="Chiovitti A."/>
            <person name="Choi C.J."/>
            <person name="Coesel S."/>
            <person name="De Martino A."/>
            <person name="Detter J.C."/>
            <person name="Durkin C."/>
            <person name="Falciatore A."/>
            <person name="Fournet J."/>
            <person name="Haruta M."/>
            <person name="Huysman M.J."/>
            <person name="Jenkins B.D."/>
            <person name="Jiroutova K."/>
            <person name="Jorgensen R.E."/>
            <person name="Joubert Y."/>
            <person name="Kaplan A."/>
            <person name="Kroger N."/>
            <person name="Kroth P.G."/>
            <person name="La Roche J."/>
            <person name="Lindquist E."/>
            <person name="Lommer M."/>
            <person name="Martin-Jezequel V."/>
            <person name="Lopez P.J."/>
            <person name="Lucas S."/>
            <person name="Mangogna M."/>
            <person name="McGinnis K."/>
            <person name="Medlin L.K."/>
            <person name="Montsant A."/>
            <person name="Oudot-Le Secq M.P."/>
            <person name="Napoli C."/>
            <person name="Obornik M."/>
            <person name="Parker M.S."/>
            <person name="Petit J.L."/>
            <person name="Porcel B.M."/>
            <person name="Poulsen N."/>
            <person name="Robison M."/>
            <person name="Rychlewski L."/>
            <person name="Rynearson T.A."/>
            <person name="Schmutz J."/>
            <person name="Shapiro H."/>
            <person name="Siaut M."/>
            <person name="Stanley M."/>
            <person name="Sussman M.R."/>
            <person name="Taylor A.R."/>
            <person name="Vardi A."/>
            <person name="von Dassow P."/>
            <person name="Vyverman W."/>
            <person name="Willis A."/>
            <person name="Wyrwicz L.S."/>
            <person name="Rokhsar D.S."/>
            <person name="Weissenbach J."/>
            <person name="Armbrust E.V."/>
            <person name="Green B.R."/>
            <person name="Van de Peer Y."/>
            <person name="Grigoriev I.V."/>
        </authorList>
    </citation>
    <scope>NUCLEOTIDE SEQUENCE [LARGE SCALE GENOMIC DNA]</scope>
    <source>
        <strain evidence="4 5">CCMP1335</strain>
    </source>
</reference>
<protein>
    <recommendedName>
        <fullName evidence="3">Glycoside hydrolase family 19 catalytic domain-containing protein</fullName>
    </recommendedName>
</protein>
<dbReference type="Pfam" id="PF00182">
    <property type="entry name" value="Glyco_hydro_19"/>
    <property type="match status" value="1"/>
</dbReference>
<dbReference type="Gene3D" id="1.10.530.10">
    <property type="match status" value="1"/>
</dbReference>
<feature type="non-terminal residue" evidence="4">
    <location>
        <position position="185"/>
    </location>
</feature>
<dbReference type="GO" id="GO:0016998">
    <property type="term" value="P:cell wall macromolecule catabolic process"/>
    <property type="evidence" value="ECO:0007669"/>
    <property type="project" value="InterPro"/>
</dbReference>
<proteinExistence type="predicted"/>
<dbReference type="InterPro" id="IPR000726">
    <property type="entry name" value="Glyco_hydro_19_cat"/>
</dbReference>
<evidence type="ECO:0000313" key="4">
    <source>
        <dbReference type="EMBL" id="EED86749.1"/>
    </source>
</evidence>
<dbReference type="PaxDb" id="35128-Thaps264582"/>
<dbReference type="HOGENOM" id="CLU_115693_0_0_1"/>
<reference evidence="4 5" key="1">
    <citation type="journal article" date="2004" name="Science">
        <title>The genome of the diatom Thalassiosira pseudonana: ecology, evolution, and metabolism.</title>
        <authorList>
            <person name="Armbrust E.V."/>
            <person name="Berges J.A."/>
            <person name="Bowler C."/>
            <person name="Green B.R."/>
            <person name="Martinez D."/>
            <person name="Putnam N.H."/>
            <person name="Zhou S."/>
            <person name="Allen A.E."/>
            <person name="Apt K.E."/>
            <person name="Bechner M."/>
            <person name="Brzezinski M.A."/>
            <person name="Chaal B.K."/>
            <person name="Chiovitti A."/>
            <person name="Davis A.K."/>
            <person name="Demarest M.S."/>
            <person name="Detter J.C."/>
            <person name="Glavina T."/>
            <person name="Goodstein D."/>
            <person name="Hadi M.Z."/>
            <person name="Hellsten U."/>
            <person name="Hildebrand M."/>
            <person name="Jenkins B.D."/>
            <person name="Jurka J."/>
            <person name="Kapitonov V.V."/>
            <person name="Kroger N."/>
            <person name="Lau W.W."/>
            <person name="Lane T.W."/>
            <person name="Larimer F.W."/>
            <person name="Lippmeier J.C."/>
            <person name="Lucas S."/>
            <person name="Medina M."/>
            <person name="Montsant A."/>
            <person name="Obornik M."/>
            <person name="Parker M.S."/>
            <person name="Palenik B."/>
            <person name="Pazour G.J."/>
            <person name="Richardson P.M."/>
            <person name="Rynearson T.A."/>
            <person name="Saito M.A."/>
            <person name="Schwartz D.C."/>
            <person name="Thamatrakoln K."/>
            <person name="Valentin K."/>
            <person name="Vardi A."/>
            <person name="Wilkerson F.P."/>
            <person name="Rokhsar D.S."/>
        </authorList>
    </citation>
    <scope>NUCLEOTIDE SEQUENCE [LARGE SCALE GENOMIC DNA]</scope>
    <source>
        <strain evidence="4 5">CCMP1335</strain>
    </source>
</reference>
<dbReference type="CDD" id="cd00325">
    <property type="entry name" value="chitinase_GH19"/>
    <property type="match status" value="1"/>
</dbReference>
<gene>
    <name evidence="4" type="ORF">THAPSDRAFT_264582</name>
</gene>
<dbReference type="InParanoid" id="B8LD51"/>
<evidence type="ECO:0000259" key="3">
    <source>
        <dbReference type="Pfam" id="PF00182"/>
    </source>
</evidence>
<dbReference type="GO" id="GO:0006952">
    <property type="term" value="P:defense response"/>
    <property type="evidence" value="ECO:0007669"/>
    <property type="project" value="UniProtKB-KW"/>
</dbReference>
<dbReference type="eggNOG" id="KOG4742">
    <property type="taxonomic scope" value="Eukaryota"/>
</dbReference>
<evidence type="ECO:0000256" key="2">
    <source>
        <dbReference type="ARBA" id="ARBA00023157"/>
    </source>
</evidence>
<dbReference type="PANTHER" id="PTHR22595:SF79">
    <property type="entry name" value="CHITINASE 12"/>
    <property type="match status" value="1"/>
</dbReference>
<dbReference type="PANTHER" id="PTHR22595">
    <property type="entry name" value="CHITINASE-RELATED"/>
    <property type="match status" value="1"/>
</dbReference>
<dbReference type="GeneID" id="7446284"/>
<name>B8LD51_THAPS</name>
<dbReference type="SUPFAM" id="SSF53955">
    <property type="entry name" value="Lysozyme-like"/>
    <property type="match status" value="1"/>
</dbReference>
<dbReference type="KEGG" id="tps:THAPSDRAFT_264582"/>
<feature type="non-terminal residue" evidence="4">
    <location>
        <position position="1"/>
    </location>
</feature>
<dbReference type="RefSeq" id="XP_002297021.1">
    <property type="nucleotide sequence ID" value="XM_002296985.1"/>
</dbReference>
<dbReference type="Proteomes" id="UP000001449">
    <property type="component" value="Unassembled WGS sequence"/>
</dbReference>
<keyword evidence="2" id="KW-1015">Disulfide bond</keyword>
<dbReference type="GO" id="GO:0004568">
    <property type="term" value="F:chitinase activity"/>
    <property type="evidence" value="ECO:0007669"/>
    <property type="project" value="InterPro"/>
</dbReference>
<keyword evidence="1" id="KW-0611">Plant defense</keyword>
<organism evidence="4 5">
    <name type="scientific">Thalassiosira pseudonana</name>
    <name type="common">Marine diatom</name>
    <name type="synonym">Cyclotella nana</name>
    <dbReference type="NCBI Taxonomy" id="35128"/>
    <lineage>
        <taxon>Eukaryota</taxon>
        <taxon>Sar</taxon>
        <taxon>Stramenopiles</taxon>
        <taxon>Ochrophyta</taxon>
        <taxon>Bacillariophyta</taxon>
        <taxon>Coscinodiscophyceae</taxon>
        <taxon>Thalassiosirophycidae</taxon>
        <taxon>Thalassiosirales</taxon>
        <taxon>Thalassiosiraceae</taxon>
        <taxon>Thalassiosira</taxon>
    </lineage>
</organism>
<dbReference type="EMBL" id="DS999419">
    <property type="protein sequence ID" value="EED86749.1"/>
    <property type="molecule type" value="Genomic_DNA"/>
</dbReference>